<keyword evidence="6" id="KW-0862">Zinc</keyword>
<feature type="domain" description="C2H2-type" evidence="16">
    <location>
        <begin position="1091"/>
        <end position="1120"/>
    </location>
</feature>
<evidence type="ECO:0000256" key="4">
    <source>
        <dbReference type="ARBA" id="ARBA00022737"/>
    </source>
</evidence>
<keyword evidence="4" id="KW-0677">Repeat</keyword>
<evidence type="ECO:0000313" key="19">
    <source>
        <dbReference type="EMBL" id="KAF3334247.1"/>
    </source>
</evidence>
<dbReference type="SUPFAM" id="SSF57667">
    <property type="entry name" value="beta-beta-alpha zinc fingers"/>
    <property type="match status" value="1"/>
</dbReference>
<feature type="region of interest" description="Disordered" evidence="15">
    <location>
        <begin position="200"/>
        <end position="222"/>
    </location>
</feature>
<dbReference type="SMART" id="SM00355">
    <property type="entry name" value="ZnF_C2H2"/>
    <property type="match status" value="4"/>
</dbReference>
<reference evidence="19" key="1">
    <citation type="submission" date="2020-01" db="EMBL/GenBank/DDBJ databases">
        <title>Genome sequence of Kobresia littledalei, the first chromosome-level genome in the family Cyperaceae.</title>
        <authorList>
            <person name="Qu G."/>
        </authorList>
    </citation>
    <scope>NUCLEOTIDE SEQUENCE</scope>
    <source>
        <strain evidence="19">C.B.Clarke</strain>
        <tissue evidence="19">Leaf</tissue>
    </source>
</reference>
<evidence type="ECO:0000256" key="5">
    <source>
        <dbReference type="ARBA" id="ARBA00022771"/>
    </source>
</evidence>
<dbReference type="PROSITE" id="PS50157">
    <property type="entry name" value="ZINC_FINGER_C2H2_2"/>
    <property type="match status" value="3"/>
</dbReference>
<dbReference type="GO" id="GO:0008168">
    <property type="term" value="F:methyltransferase activity"/>
    <property type="evidence" value="ECO:0007669"/>
    <property type="project" value="UniProtKB-KW"/>
</dbReference>
<dbReference type="PROSITE" id="PS00028">
    <property type="entry name" value="ZINC_FINGER_C2H2_1"/>
    <property type="match status" value="3"/>
</dbReference>
<dbReference type="AlphaFoldDB" id="A0A833R5H7"/>
<evidence type="ECO:0000259" key="17">
    <source>
        <dbReference type="PROSITE" id="PS51183"/>
    </source>
</evidence>
<dbReference type="SUPFAM" id="SSF51197">
    <property type="entry name" value="Clavaminate synthase-like"/>
    <property type="match status" value="1"/>
</dbReference>
<dbReference type="GO" id="GO:0034647">
    <property type="term" value="F:histone H3K4me/H3K4me2/H3K4me3 demethylase activity"/>
    <property type="evidence" value="ECO:0007669"/>
    <property type="project" value="TreeGrafter"/>
</dbReference>
<feature type="domain" description="C2H2-type" evidence="16">
    <location>
        <begin position="1121"/>
        <end position="1150"/>
    </location>
</feature>
<keyword evidence="20" id="KW-1185">Reference proteome</keyword>
<keyword evidence="5 14" id="KW-0863">Zinc-finger</keyword>
<organism evidence="19 20">
    <name type="scientific">Carex littledalei</name>
    <dbReference type="NCBI Taxonomy" id="544730"/>
    <lineage>
        <taxon>Eukaryota</taxon>
        <taxon>Viridiplantae</taxon>
        <taxon>Streptophyta</taxon>
        <taxon>Embryophyta</taxon>
        <taxon>Tracheophyta</taxon>
        <taxon>Spermatophyta</taxon>
        <taxon>Magnoliopsida</taxon>
        <taxon>Liliopsida</taxon>
        <taxon>Poales</taxon>
        <taxon>Cyperaceae</taxon>
        <taxon>Cyperoideae</taxon>
        <taxon>Cariceae</taxon>
        <taxon>Carex</taxon>
        <taxon>Carex subgen. Euthyceras</taxon>
    </lineage>
</organism>
<keyword evidence="13" id="KW-0539">Nucleus</keyword>
<evidence type="ECO:0000256" key="9">
    <source>
        <dbReference type="ARBA" id="ARBA00023002"/>
    </source>
</evidence>
<accession>A0A833R5H7</accession>
<evidence type="ECO:0000256" key="2">
    <source>
        <dbReference type="ARBA" id="ARBA00004123"/>
    </source>
</evidence>
<evidence type="ECO:0000256" key="7">
    <source>
        <dbReference type="ARBA" id="ARBA00022853"/>
    </source>
</evidence>
<comment type="caution">
    <text evidence="19">The sequence shown here is derived from an EMBL/GenBank/DDBJ whole genome shotgun (WGS) entry which is preliminary data.</text>
</comment>
<dbReference type="PANTHER" id="PTHR10694:SF38">
    <property type="entry name" value="LYSINE-SPECIFIC DEMETHYLASE REF6"/>
    <property type="match status" value="1"/>
</dbReference>
<evidence type="ECO:0000256" key="8">
    <source>
        <dbReference type="ARBA" id="ARBA00022964"/>
    </source>
</evidence>
<dbReference type="InterPro" id="IPR003347">
    <property type="entry name" value="JmjC_dom"/>
</dbReference>
<dbReference type="GO" id="GO:0008270">
    <property type="term" value="F:zinc ion binding"/>
    <property type="evidence" value="ECO:0007669"/>
    <property type="project" value="UniProtKB-KW"/>
</dbReference>
<evidence type="ECO:0000256" key="6">
    <source>
        <dbReference type="ARBA" id="ARBA00022833"/>
    </source>
</evidence>
<feature type="domain" description="JmjN" evidence="17">
    <location>
        <begin position="37"/>
        <end position="78"/>
    </location>
</feature>
<dbReference type="FunFam" id="2.60.120.650:FF:000023">
    <property type="entry name" value="Probable lysine-specific demethylase ELF6"/>
    <property type="match status" value="1"/>
</dbReference>
<keyword evidence="11" id="KW-0805">Transcription regulation</keyword>
<feature type="compositionally biased region" description="Basic and acidic residues" evidence="15">
    <location>
        <begin position="913"/>
        <end position="931"/>
    </location>
</feature>
<keyword evidence="9" id="KW-0560">Oxidoreductase</keyword>
<evidence type="ECO:0000256" key="1">
    <source>
        <dbReference type="ARBA" id="ARBA00001954"/>
    </source>
</evidence>
<dbReference type="GO" id="GO:0005634">
    <property type="term" value="C:nucleus"/>
    <property type="evidence" value="ECO:0007669"/>
    <property type="project" value="UniProtKB-SubCell"/>
</dbReference>
<evidence type="ECO:0000259" key="18">
    <source>
        <dbReference type="PROSITE" id="PS51184"/>
    </source>
</evidence>
<keyword evidence="12" id="KW-0804">Transcription</keyword>
<evidence type="ECO:0000256" key="14">
    <source>
        <dbReference type="PROSITE-ProRule" id="PRU00042"/>
    </source>
</evidence>
<keyword evidence="19" id="KW-0808">Transferase</keyword>
<dbReference type="Pfam" id="PF02373">
    <property type="entry name" value="JmjC"/>
    <property type="match status" value="1"/>
</dbReference>
<keyword evidence="7" id="KW-0156">Chromatin regulator</keyword>
<dbReference type="Pfam" id="PF02375">
    <property type="entry name" value="JmjN"/>
    <property type="match status" value="1"/>
</dbReference>
<feature type="region of interest" description="Disordered" evidence="15">
    <location>
        <begin position="902"/>
        <end position="985"/>
    </location>
</feature>
<feature type="region of interest" description="Disordered" evidence="15">
    <location>
        <begin position="1033"/>
        <end position="1058"/>
    </location>
</feature>
<evidence type="ECO:0000256" key="10">
    <source>
        <dbReference type="ARBA" id="ARBA00023004"/>
    </source>
</evidence>
<keyword evidence="8" id="KW-0223">Dioxygenase</keyword>
<feature type="domain" description="JmjC" evidence="18">
    <location>
        <begin position="222"/>
        <end position="391"/>
    </location>
</feature>
<feature type="compositionally biased region" description="Basic residues" evidence="15">
    <location>
        <begin position="945"/>
        <end position="954"/>
    </location>
</feature>
<evidence type="ECO:0000256" key="3">
    <source>
        <dbReference type="ARBA" id="ARBA00022723"/>
    </source>
</evidence>
<dbReference type="GO" id="GO:0000785">
    <property type="term" value="C:chromatin"/>
    <property type="evidence" value="ECO:0007669"/>
    <property type="project" value="TreeGrafter"/>
</dbReference>
<comment type="cofactor">
    <cofactor evidence="1">
        <name>Fe(2+)</name>
        <dbReference type="ChEBI" id="CHEBI:29033"/>
    </cofactor>
</comment>
<dbReference type="Gene3D" id="2.60.120.650">
    <property type="entry name" value="Cupin"/>
    <property type="match status" value="1"/>
</dbReference>
<protein>
    <submittedName>
        <fullName evidence="19">Lysine-specific demethylase JMJ705-like protein</fullName>
    </submittedName>
</protein>
<keyword evidence="19" id="KW-0489">Methyltransferase</keyword>
<evidence type="ECO:0000256" key="15">
    <source>
        <dbReference type="SAM" id="MobiDB-lite"/>
    </source>
</evidence>
<feature type="domain" description="C2H2-type" evidence="16">
    <location>
        <begin position="1151"/>
        <end position="1182"/>
    </location>
</feature>
<dbReference type="InterPro" id="IPR013087">
    <property type="entry name" value="Znf_C2H2_type"/>
</dbReference>
<dbReference type="Proteomes" id="UP000623129">
    <property type="component" value="Unassembled WGS sequence"/>
</dbReference>
<sequence>MEVTNCVIAQPNPSLMATDQPQPHLEPPPWLKTLPLAPEYHPTLAEFLDPIAYILKIEKEASQYGICKIVPPLPPPPKNLTLSNLTRSFASLAGSSGSDPKRSLPTFATRNQQVGLCPRRPRPVQRAVWQSGERYTLPQFEDKARQFERAQLRRIGSHKKSLSPLETETLFWSSCADKPFNVEYANDMPGSGFEKRIQTGEEIDESKSESESEEEEEKELKNVGETAWNMRGVSRERGSLLRFMKEEIPGVTSPMVYVAMMYSWFAWHVEDHDLHSLNYLHFGAGKTWYGVPRDARLAFEEAVRVHGYGEEVNPLVTFTMLSEKTTVMSPEVLVGAGIPCCRLVQNAGEFVVTLPGAYHSGFSHGFNCAEAANIATPGWLAVAKDAAIRRASTNTPPMISHYQLLYALALSVWPRVSKNCIIEPRSYRLKDKTKNEGEVMVKETFVKSVLQNNNLISMLVDRGGSCVILPHCFSSDSNCSSDVSRKIMMKPGSLVFSSGSNVQATGDNLSLSDKRQIMRHLGASSLSATSEREQEMGSGLLDEGLLSCVMCGILSFVCVAVVQPSKAAARYIMSNNNCRFFSDRSVSSEESSDVDEMSSWEEINHDSTPVSGQTSRMVGNSTDDPSSVQFVNQCNRTPHKSSCGANSALHLLASTYGPSDSESDDEVLNGNVVGCSSGQSGMRWSEEDWRGEALTDASVKELDMLGVLSYDKDSSRKHVFCLEHALKVWRELQKIGGADIMLLCHPEYPSVEVEARQLAGDLGIVYHWKEINFQDATKEDKDSIKSALDDEEAVPTNTDWAVKMGINLYYNANQSKSPLYTKQMPYNAIIYKAFGQEQEPRARPGPGRQKKIVVAGRWCGKVWMTNQVHPFLARMKDVPALEDDEGAAGLFFRVPVEQSLQTNSLSTPVKRKQLTEKARRSDGQRRGKTEVSNKINEVVESISTRSRRLKRRPAKLSAFDMSDEDEEKQDEEQEVPGTSSSHKCGMVLRNCSSRKNRVGRKTRVLNEPMLDEADHKDTVKEAPPRARIRNKRLKQEDSDWNVSLESEPNPESLASGRKAKKKEAELEFKCDLEGCDMSFRNKQDLVLHKKNICPIKGCGKKFFSHKYMLHHRKVHVDDRPLKCPWKGCKMAFKWPWARTEHIRVHTGARPYVCKESGCGQTFRFVSDFSRHKRKTGHSSKKAKKSRS</sequence>
<feature type="compositionally biased region" description="Acidic residues" evidence="15">
    <location>
        <begin position="961"/>
        <end position="974"/>
    </location>
</feature>
<dbReference type="Gene3D" id="3.30.160.60">
    <property type="entry name" value="Classic Zinc Finger"/>
    <property type="match status" value="1"/>
</dbReference>
<dbReference type="InterPro" id="IPR036236">
    <property type="entry name" value="Znf_C2H2_sf"/>
</dbReference>
<dbReference type="SMART" id="SM00545">
    <property type="entry name" value="JmjN"/>
    <property type="match status" value="1"/>
</dbReference>
<dbReference type="SMART" id="SM00558">
    <property type="entry name" value="JmjC"/>
    <property type="match status" value="1"/>
</dbReference>
<dbReference type="OrthoDB" id="9547406at2759"/>
<dbReference type="GO" id="GO:0032259">
    <property type="term" value="P:methylation"/>
    <property type="evidence" value="ECO:0007669"/>
    <property type="project" value="UniProtKB-KW"/>
</dbReference>
<dbReference type="InterPro" id="IPR003349">
    <property type="entry name" value="JmjN"/>
</dbReference>
<gene>
    <name evidence="19" type="ORF">FCM35_KLT20851</name>
</gene>
<dbReference type="EMBL" id="SWLB01000009">
    <property type="protein sequence ID" value="KAF3334247.1"/>
    <property type="molecule type" value="Genomic_DNA"/>
</dbReference>
<evidence type="ECO:0000259" key="16">
    <source>
        <dbReference type="PROSITE" id="PS50157"/>
    </source>
</evidence>
<proteinExistence type="predicted"/>
<feature type="compositionally biased region" description="Basic and acidic residues" evidence="15">
    <location>
        <begin position="200"/>
        <end position="210"/>
    </location>
</feature>
<dbReference type="FunFam" id="3.30.160.60:FF:000747">
    <property type="entry name" value="Probable lysine-specific demethylase ELF6"/>
    <property type="match status" value="1"/>
</dbReference>
<dbReference type="FunFam" id="3.30.160.60:FF:000763">
    <property type="entry name" value="Probable lysine-specific demethylase ELF6"/>
    <property type="match status" value="1"/>
</dbReference>
<keyword evidence="3" id="KW-0479">Metal-binding</keyword>
<dbReference type="PROSITE" id="PS51183">
    <property type="entry name" value="JMJN"/>
    <property type="match status" value="1"/>
</dbReference>
<evidence type="ECO:0000256" key="12">
    <source>
        <dbReference type="ARBA" id="ARBA00023163"/>
    </source>
</evidence>
<dbReference type="GO" id="GO:0040029">
    <property type="term" value="P:epigenetic regulation of gene expression"/>
    <property type="evidence" value="ECO:0007669"/>
    <property type="project" value="UniProtKB-ARBA"/>
</dbReference>
<dbReference type="PANTHER" id="PTHR10694">
    <property type="entry name" value="LYSINE-SPECIFIC DEMETHYLASE"/>
    <property type="match status" value="1"/>
</dbReference>
<evidence type="ECO:0000313" key="20">
    <source>
        <dbReference type="Proteomes" id="UP000623129"/>
    </source>
</evidence>
<evidence type="ECO:0000256" key="13">
    <source>
        <dbReference type="ARBA" id="ARBA00023242"/>
    </source>
</evidence>
<comment type="subcellular location">
    <subcellularLocation>
        <location evidence="2">Nucleus</location>
    </subcellularLocation>
</comment>
<keyword evidence="10" id="KW-0408">Iron</keyword>
<name>A0A833R5H7_9POAL</name>
<evidence type="ECO:0000256" key="11">
    <source>
        <dbReference type="ARBA" id="ARBA00023015"/>
    </source>
</evidence>
<dbReference type="PROSITE" id="PS51184">
    <property type="entry name" value="JMJC"/>
    <property type="match status" value="1"/>
</dbReference>